<dbReference type="Proteomes" id="UP000197003">
    <property type="component" value="Chromosome"/>
</dbReference>
<name>A0A1Z3NA08_BDEBC</name>
<dbReference type="AlphaFoldDB" id="A0A1Z3NA08"/>
<evidence type="ECO:0000313" key="2">
    <source>
        <dbReference type="Proteomes" id="UP000197003"/>
    </source>
</evidence>
<gene>
    <name evidence="1" type="ORF">B9G79_12360</name>
</gene>
<dbReference type="OrthoDB" id="278697at2"/>
<reference evidence="1 2" key="1">
    <citation type="submission" date="2017-04" db="EMBL/GenBank/DDBJ databases">
        <title>Whole genome sequence of Bdellovibrio bacteriovorus strain SSB218315.</title>
        <authorList>
            <person name="Oyedara O."/>
            <person name="Rodriguez-Perez M.A."/>
        </authorList>
    </citation>
    <scope>NUCLEOTIDE SEQUENCE [LARGE SCALE GENOMIC DNA]</scope>
    <source>
        <strain evidence="1 2">SSB218315</strain>
    </source>
</reference>
<organism evidence="1 2">
    <name type="scientific">Bdellovibrio bacteriovorus</name>
    <dbReference type="NCBI Taxonomy" id="959"/>
    <lineage>
        <taxon>Bacteria</taxon>
        <taxon>Pseudomonadati</taxon>
        <taxon>Bdellovibrionota</taxon>
        <taxon>Bdellovibrionia</taxon>
        <taxon>Bdellovibrionales</taxon>
        <taxon>Pseudobdellovibrionaceae</taxon>
        <taxon>Bdellovibrio</taxon>
    </lineage>
</organism>
<accession>A0A1Z3NA08</accession>
<sequence>MKSIIAKHVNGKEFSSLKSPVLLEMIFDDLILLLRFIHEAEKSGSLSGPFFFTNQIDYLDKTWHHFILHTKFYSDFCDREFGEYLHHSPETVCDNEGEVDGQMVAIALEQQMNLLESKMGVDFVNRIFFLYPELLGV</sequence>
<dbReference type="EMBL" id="CP020946">
    <property type="protein sequence ID" value="ASD64302.1"/>
    <property type="molecule type" value="Genomic_DNA"/>
</dbReference>
<evidence type="ECO:0000313" key="1">
    <source>
        <dbReference type="EMBL" id="ASD64302.1"/>
    </source>
</evidence>
<dbReference type="RefSeq" id="WP_088565779.1">
    <property type="nucleotide sequence ID" value="NZ_CP020946.1"/>
</dbReference>
<proteinExistence type="predicted"/>
<protein>
    <submittedName>
        <fullName evidence="1">Uncharacterized protein</fullName>
    </submittedName>
</protein>